<dbReference type="EMBL" id="FR824948">
    <property type="protein sequence ID" value="CCA28132.1"/>
    <property type="molecule type" value="Genomic_DNA"/>
</dbReference>
<accession>F0X2L9</accession>
<reference evidence="1" key="2">
    <citation type="submission" date="2011-02" db="EMBL/GenBank/DDBJ databases">
        <authorList>
            <person name="MacLean D."/>
        </authorList>
    </citation>
    <scope>NUCLEOTIDE SEQUENCE</scope>
</reference>
<reference evidence="1" key="1">
    <citation type="journal article" date="2011" name="PLoS Biol.">
        <title>Gene gain and loss during evolution of obligate parasitism in the white rust pathogen of Arabidopsis thaliana.</title>
        <authorList>
            <person name="Kemen E."/>
            <person name="Gardiner A."/>
            <person name="Schultz-Larsen T."/>
            <person name="Kemen A.C."/>
            <person name="Balmuth A.L."/>
            <person name="Robert-Seilaniantz A."/>
            <person name="Bailey K."/>
            <person name="Holub E."/>
            <person name="Studholme D.J."/>
            <person name="Maclean D."/>
            <person name="Jones J.D."/>
        </authorList>
    </citation>
    <scope>NUCLEOTIDE SEQUENCE</scope>
</reference>
<dbReference type="HOGENOM" id="CLU_013929_10_4_1"/>
<sequence length="209" mass="22930">MIYDALQRRTRACQLTQLTSGWYSYFLGRHAVLESSTRQSIGRVRNSVGNSSVDVLINTMVKLLIEKKIDSSGDFNMDETLLTAKSTTRTVIAIRDSTNVWTQEIKTNFHMSVVAAVSASGFASPLIILPVVRLFKTELAGLSNDGARVTGAPKGCSNATIFKDWLEIFTTVLKAQGIEKAVILILDNSSTHVNIGKFCKTSLSRYSCS</sequence>
<dbReference type="AlphaFoldDB" id="F0X2L9"/>
<organism evidence="1">
    <name type="scientific">Albugo laibachii Nc14</name>
    <dbReference type="NCBI Taxonomy" id="890382"/>
    <lineage>
        <taxon>Eukaryota</taxon>
        <taxon>Sar</taxon>
        <taxon>Stramenopiles</taxon>
        <taxon>Oomycota</taxon>
        <taxon>Peronosporomycetes</taxon>
        <taxon>Albuginales</taxon>
        <taxon>Albuginaceae</taxon>
        <taxon>Albugo</taxon>
    </lineage>
</organism>
<gene>
    <name evidence="1" type="primary">AlNc14C1286G12865</name>
    <name evidence="1" type="ORF">ALNC14_142760</name>
</gene>
<evidence type="ECO:0000313" key="1">
    <source>
        <dbReference type="EMBL" id="CCA28132.1"/>
    </source>
</evidence>
<protein>
    <submittedName>
        <fullName evidence="1">Uncharacterized protein AlNc14C1286G12865</fullName>
    </submittedName>
</protein>
<proteinExistence type="predicted"/>
<name>F0X2L9_9STRA</name>